<dbReference type="GO" id="GO:0004416">
    <property type="term" value="F:hydroxyacylglutathione hydrolase activity"/>
    <property type="evidence" value="ECO:0007669"/>
    <property type="project" value="UniProtKB-UniRule"/>
</dbReference>
<dbReference type="Pfam" id="PF16123">
    <property type="entry name" value="HAGH_C"/>
    <property type="match status" value="1"/>
</dbReference>
<evidence type="ECO:0000259" key="8">
    <source>
        <dbReference type="SMART" id="SM00849"/>
    </source>
</evidence>
<proteinExistence type="inferred from homology"/>
<feature type="binding site" evidence="7">
    <location>
        <position position="114"/>
    </location>
    <ligand>
        <name>Zn(2+)</name>
        <dbReference type="ChEBI" id="CHEBI:29105"/>
        <label>1</label>
    </ligand>
</feature>
<feature type="binding site" evidence="7">
    <location>
        <position position="56"/>
    </location>
    <ligand>
        <name>Zn(2+)</name>
        <dbReference type="ChEBI" id="CHEBI:29105"/>
        <label>1</label>
    </ligand>
</feature>
<dbReference type="PIRSF" id="PIRSF005457">
    <property type="entry name" value="Glx"/>
    <property type="match status" value="1"/>
</dbReference>
<dbReference type="InterPro" id="IPR001279">
    <property type="entry name" value="Metallo-B-lactamas"/>
</dbReference>
<organism evidence="9 10">
    <name type="scientific">Roseivivax halotolerans</name>
    <dbReference type="NCBI Taxonomy" id="93684"/>
    <lineage>
        <taxon>Bacteria</taxon>
        <taxon>Pseudomonadati</taxon>
        <taxon>Pseudomonadota</taxon>
        <taxon>Alphaproteobacteria</taxon>
        <taxon>Rhodobacterales</taxon>
        <taxon>Roseobacteraceae</taxon>
        <taxon>Roseivivax</taxon>
    </lineage>
</organism>
<comment type="catalytic activity">
    <reaction evidence="1 7">
        <text>an S-(2-hydroxyacyl)glutathione + H2O = a 2-hydroxy carboxylate + glutathione + H(+)</text>
        <dbReference type="Rhea" id="RHEA:21864"/>
        <dbReference type="ChEBI" id="CHEBI:15377"/>
        <dbReference type="ChEBI" id="CHEBI:15378"/>
        <dbReference type="ChEBI" id="CHEBI:57925"/>
        <dbReference type="ChEBI" id="CHEBI:58896"/>
        <dbReference type="ChEBI" id="CHEBI:71261"/>
        <dbReference type="EC" id="3.1.2.6"/>
    </reaction>
</comment>
<dbReference type="NCBIfam" id="TIGR03413">
    <property type="entry name" value="GSH_gloB"/>
    <property type="match status" value="1"/>
</dbReference>
<dbReference type="InterPro" id="IPR032282">
    <property type="entry name" value="HAGH_C"/>
</dbReference>
<evidence type="ECO:0000256" key="7">
    <source>
        <dbReference type="HAMAP-Rule" id="MF_01374"/>
    </source>
</evidence>
<evidence type="ECO:0000256" key="3">
    <source>
        <dbReference type="ARBA" id="ARBA00006759"/>
    </source>
</evidence>
<feature type="binding site" evidence="7">
    <location>
        <position position="61"/>
    </location>
    <ligand>
        <name>Zn(2+)</name>
        <dbReference type="ChEBI" id="CHEBI:29105"/>
        <label>2</label>
    </ligand>
</feature>
<protein>
    <recommendedName>
        <fullName evidence="7">Hydroxyacylglutathione hydrolase</fullName>
        <ecNumber evidence="7">3.1.2.6</ecNumber>
    </recommendedName>
    <alternativeName>
        <fullName evidence="7">Glyoxalase II</fullName>
        <shortName evidence="7">Glx II</shortName>
    </alternativeName>
</protein>
<comment type="similarity">
    <text evidence="3 7">Belongs to the metallo-beta-lactamase superfamily. Glyoxalase II family.</text>
</comment>
<comment type="pathway">
    <text evidence="2 7">Secondary metabolite metabolism; methylglyoxal degradation; (R)-lactate from methylglyoxal: step 2/2.</text>
</comment>
<evidence type="ECO:0000256" key="4">
    <source>
        <dbReference type="ARBA" id="ARBA00022723"/>
    </source>
</evidence>
<keyword evidence="10" id="KW-1185">Reference proteome</keyword>
<comment type="subunit">
    <text evidence="7">Monomer.</text>
</comment>
<dbReference type="PANTHER" id="PTHR43705:SF1">
    <property type="entry name" value="HYDROXYACYLGLUTATHIONE HYDROLASE GLOB"/>
    <property type="match status" value="1"/>
</dbReference>
<evidence type="ECO:0000256" key="6">
    <source>
        <dbReference type="ARBA" id="ARBA00022833"/>
    </source>
</evidence>
<evidence type="ECO:0000256" key="1">
    <source>
        <dbReference type="ARBA" id="ARBA00001623"/>
    </source>
</evidence>
<feature type="binding site" evidence="7">
    <location>
        <position position="133"/>
    </location>
    <ligand>
        <name>Zn(2+)</name>
        <dbReference type="ChEBI" id="CHEBI:29105"/>
        <label>1</label>
    </ligand>
</feature>
<dbReference type="STRING" id="93684.SAMN05421853_106133"/>
<dbReference type="GO" id="GO:0019243">
    <property type="term" value="P:methylglyoxal catabolic process to D-lactate via S-lactoyl-glutathione"/>
    <property type="evidence" value="ECO:0007669"/>
    <property type="project" value="UniProtKB-UniRule"/>
</dbReference>
<evidence type="ECO:0000256" key="2">
    <source>
        <dbReference type="ARBA" id="ARBA00004963"/>
    </source>
</evidence>
<dbReference type="Gene3D" id="3.60.15.10">
    <property type="entry name" value="Ribonuclease Z/Hydroxyacylglutathione hydrolase-like"/>
    <property type="match status" value="1"/>
</dbReference>
<dbReference type="GO" id="GO:0046872">
    <property type="term" value="F:metal ion binding"/>
    <property type="evidence" value="ECO:0007669"/>
    <property type="project" value="UniProtKB-KW"/>
</dbReference>
<dbReference type="InterPro" id="IPR035680">
    <property type="entry name" value="Clx_II_MBL"/>
</dbReference>
<gene>
    <name evidence="7" type="primary">gloB</name>
    <name evidence="9" type="ORF">SAMN05421853_106133</name>
</gene>
<comment type="cofactor">
    <cofactor evidence="7">
        <name>Zn(2+)</name>
        <dbReference type="ChEBI" id="CHEBI:29105"/>
    </cofactor>
    <text evidence="7">Binds 2 Zn(2+) ions per subunit.</text>
</comment>
<feature type="domain" description="Metallo-beta-lactamase" evidence="8">
    <location>
        <begin position="13"/>
        <end position="171"/>
    </location>
</feature>
<keyword evidence="6 7" id="KW-0862">Zinc</keyword>
<feature type="binding site" evidence="7">
    <location>
        <position position="171"/>
    </location>
    <ligand>
        <name>Zn(2+)</name>
        <dbReference type="ChEBI" id="CHEBI:29105"/>
        <label>2</label>
    </ligand>
</feature>
<dbReference type="AlphaFoldDB" id="A0A1I5YP82"/>
<feature type="binding site" evidence="7">
    <location>
        <position position="58"/>
    </location>
    <ligand>
        <name>Zn(2+)</name>
        <dbReference type="ChEBI" id="CHEBI:29105"/>
        <label>1</label>
    </ligand>
</feature>
<dbReference type="Pfam" id="PF00753">
    <property type="entry name" value="Lactamase_B"/>
    <property type="match status" value="1"/>
</dbReference>
<dbReference type="EMBL" id="FOXV01000006">
    <property type="protein sequence ID" value="SFQ46003.1"/>
    <property type="molecule type" value="Genomic_DNA"/>
</dbReference>
<sequence>MPLELVTVPCLSDNYAYLLHDPDSGATAVIDVPEAAPLAEALDSRGWTLSEVWITHHHPDHVQGLGALLDGRSATVTGAGADAHRLPDLDRKVGDGDSFDFAGREVHVMDVSGHTIGHIAFHLPQEEIAFTADSLMALGCGRVFEGTMEQMWESLSKLAKLPPETTICSGHEYTEANGRFALTIEPDSDALKSRVDAVAAARAKGEPTVPSRLSEELATNPFLRAGDAQVRENLGMTDAPAAEVFAEIRRRKDSF</sequence>
<dbReference type="Proteomes" id="UP000243106">
    <property type="component" value="Unassembled WGS sequence"/>
</dbReference>
<comment type="function">
    <text evidence="7">Thiolesterase that catalyzes the hydrolysis of S-D-lactoyl-glutathione to form glutathione and D-lactic acid.</text>
</comment>
<dbReference type="PANTHER" id="PTHR43705">
    <property type="entry name" value="HYDROXYACYLGLUTATHIONE HYDROLASE"/>
    <property type="match status" value="1"/>
</dbReference>
<reference evidence="10" key="1">
    <citation type="submission" date="2016-10" db="EMBL/GenBank/DDBJ databases">
        <authorList>
            <person name="Varghese N."/>
            <person name="Submissions S."/>
        </authorList>
    </citation>
    <scope>NUCLEOTIDE SEQUENCE [LARGE SCALE GENOMIC DNA]</scope>
    <source>
        <strain evidence="10">JCM 10271</strain>
    </source>
</reference>
<dbReference type="InterPro" id="IPR017782">
    <property type="entry name" value="Hydroxyacylglutathione_Hdrlase"/>
</dbReference>
<dbReference type="InterPro" id="IPR050110">
    <property type="entry name" value="Glyoxalase_II_hydrolase"/>
</dbReference>
<dbReference type="InterPro" id="IPR036866">
    <property type="entry name" value="RibonucZ/Hydroxyglut_hydro"/>
</dbReference>
<dbReference type="UniPathway" id="UPA00619">
    <property type="reaction ID" value="UER00676"/>
</dbReference>
<evidence type="ECO:0000256" key="5">
    <source>
        <dbReference type="ARBA" id="ARBA00022801"/>
    </source>
</evidence>
<keyword evidence="5 7" id="KW-0378">Hydrolase</keyword>
<evidence type="ECO:0000313" key="10">
    <source>
        <dbReference type="Proteomes" id="UP000243106"/>
    </source>
</evidence>
<dbReference type="SUPFAM" id="SSF56281">
    <property type="entry name" value="Metallo-hydrolase/oxidoreductase"/>
    <property type="match status" value="1"/>
</dbReference>
<dbReference type="EC" id="3.1.2.6" evidence="7"/>
<accession>A0A1I5YP82</accession>
<feature type="binding site" evidence="7">
    <location>
        <position position="60"/>
    </location>
    <ligand>
        <name>Zn(2+)</name>
        <dbReference type="ChEBI" id="CHEBI:29105"/>
        <label>2</label>
    </ligand>
</feature>
<feature type="binding site" evidence="7">
    <location>
        <position position="133"/>
    </location>
    <ligand>
        <name>Zn(2+)</name>
        <dbReference type="ChEBI" id="CHEBI:29105"/>
        <label>2</label>
    </ligand>
</feature>
<dbReference type="SMART" id="SM00849">
    <property type="entry name" value="Lactamase_B"/>
    <property type="match status" value="1"/>
</dbReference>
<dbReference type="CDD" id="cd07723">
    <property type="entry name" value="hydroxyacylglutathione_hydrolase_MBL-fold"/>
    <property type="match status" value="1"/>
</dbReference>
<name>A0A1I5YP82_9RHOB</name>
<evidence type="ECO:0000313" key="9">
    <source>
        <dbReference type="EMBL" id="SFQ46003.1"/>
    </source>
</evidence>
<keyword evidence="4 7" id="KW-0479">Metal-binding</keyword>
<dbReference type="HAMAP" id="MF_01374">
    <property type="entry name" value="Glyoxalase_2"/>
    <property type="match status" value="1"/>
</dbReference>
<dbReference type="RefSeq" id="WP_093011805.1">
    <property type="nucleotide sequence ID" value="NZ_FOXV01000006.1"/>
</dbReference>